<geneLocation type="plasmid" evidence="12">
    <name>pKVU_200</name>
</geneLocation>
<dbReference type="SUPFAM" id="SSF50952">
    <property type="entry name" value="Soluble quinoprotein glucose dehydrogenase"/>
    <property type="match status" value="1"/>
</dbReference>
<dbReference type="InterPro" id="IPR011041">
    <property type="entry name" value="Quinoprot_gluc/sorb_DH_b-prop"/>
</dbReference>
<dbReference type="Proteomes" id="UP000000692">
    <property type="component" value="Plasmid 2"/>
</dbReference>
<dbReference type="GO" id="GO:0020037">
    <property type="term" value="F:heme binding"/>
    <property type="evidence" value="ECO:0007669"/>
    <property type="project" value="InterPro"/>
</dbReference>
<comment type="cofactor">
    <cofactor evidence="1">
        <name>heme c</name>
        <dbReference type="ChEBI" id="CHEBI:61717"/>
    </cofactor>
</comment>
<protein>
    <submittedName>
        <fullName evidence="11">L-sorbosone dehydrogenase</fullName>
        <ecNumber evidence="11">1.1.5.2</ecNumber>
    </submittedName>
</protein>
<dbReference type="PRINTS" id="PR00605">
    <property type="entry name" value="CYTCHROMECIC"/>
</dbReference>
<evidence type="ECO:0000256" key="1">
    <source>
        <dbReference type="ARBA" id="ARBA00001926"/>
    </source>
</evidence>
<dbReference type="InterPro" id="IPR008168">
    <property type="entry name" value="Cyt_C_IC"/>
</dbReference>
<evidence type="ECO:0000313" key="11">
    <source>
        <dbReference type="EMBL" id="AEM42793.1"/>
    </source>
</evidence>
<dbReference type="PROSITE" id="PS51007">
    <property type="entry name" value="CYTC"/>
    <property type="match status" value="1"/>
</dbReference>
<dbReference type="OrthoDB" id="9770043at2"/>
<accession>F9YBP1</accession>
<keyword evidence="9" id="KW-0732">Signal</keyword>
<feature type="chain" id="PRO_5003391964" evidence="9">
    <location>
        <begin position="32"/>
        <end position="609"/>
    </location>
</feature>
<dbReference type="SMR" id="F9YBP1"/>
<name>F9YBP1_KETVW</name>
<evidence type="ECO:0000256" key="3">
    <source>
        <dbReference type="ARBA" id="ARBA00022617"/>
    </source>
</evidence>
<evidence type="ECO:0000256" key="8">
    <source>
        <dbReference type="PROSITE-ProRule" id="PRU00433"/>
    </source>
</evidence>
<dbReference type="GO" id="GO:0008876">
    <property type="term" value="F:quinoprotein glucose dehydrogenase activity"/>
    <property type="evidence" value="ECO:0007669"/>
    <property type="project" value="UniProtKB-EC"/>
</dbReference>
<dbReference type="InterPro" id="IPR012938">
    <property type="entry name" value="Glc/Sorbosone_DH"/>
</dbReference>
<dbReference type="Pfam" id="PF07995">
    <property type="entry name" value="GSDH"/>
    <property type="match status" value="2"/>
</dbReference>
<dbReference type="PANTHER" id="PTHR19328:SF13">
    <property type="entry name" value="HIPL1 PROTEIN"/>
    <property type="match status" value="1"/>
</dbReference>
<evidence type="ECO:0000313" key="12">
    <source>
        <dbReference type="Proteomes" id="UP000000692"/>
    </source>
</evidence>
<gene>
    <name evidence="11" type="primary">gdhB</name>
    <name evidence="11" type="ordered locus">KVU_PB0115</name>
</gene>
<dbReference type="RefSeq" id="WP_013385759.1">
    <property type="nucleotide sequence ID" value="NC_017385.1"/>
</dbReference>
<evidence type="ECO:0000256" key="5">
    <source>
        <dbReference type="ARBA" id="ARBA00022723"/>
    </source>
</evidence>
<dbReference type="InterPro" id="IPR011042">
    <property type="entry name" value="6-blade_b-propeller_TolB-like"/>
</dbReference>
<dbReference type="EMBL" id="CP002020">
    <property type="protein sequence ID" value="AEM42793.1"/>
    <property type="molecule type" value="Genomic_DNA"/>
</dbReference>
<keyword evidence="5 8" id="KW-0479">Metal-binding</keyword>
<evidence type="ECO:0000256" key="6">
    <source>
        <dbReference type="ARBA" id="ARBA00022982"/>
    </source>
</evidence>
<keyword evidence="7 8" id="KW-0408">Iron</keyword>
<keyword evidence="11" id="KW-0560">Oxidoreductase</keyword>
<dbReference type="HOGENOM" id="CLU_012253_0_1_5"/>
<feature type="signal peptide" evidence="9">
    <location>
        <begin position="1"/>
        <end position="31"/>
    </location>
</feature>
<sequence length="609" mass="65667">MLPKSLKHKNGAMRLVAASTLALMIGAGAHAQVNPVEVPVGANETFTSRVLTTGLSNPWEITWGPDNMLWVTERSSGEVTRVDPNTGEQQVLLTLTDFSVDVQHQGLLGLALHPEFMQESGNDYVYIVYTYNTGTEEAPDPHQKLVRYAYDAAAQQLVDPVDLVAGIPAGNDHNGGRIKFAPDGQHIFYTLGEQGANFGGNFRRPNHAQLLPTQEQVDAGDWVAYSGKILRVNLDGTIPEDNPEIEGVRSHIFTYGHRNPQGITFGPDGTIYATEHGPDTDDELNIIAGGGNYGWPNVAGYRDGKSYVYADWSQAPADQRYTGRAGIPDTVPQFPELEFAPEMVDPLTTYWTVDNDYDFTANCGWICNPTIAPSSAYYYAAGESGIAAWDNSILIPTLKHGGIYVQHLSDDGQSVDGLPELWFSTQNRYRDIEISPDNHVFVATDNFGTSAQKYGETGFTNVLHNPGAILVFSYVGEDAAGQTGMMTAPAPQTQYTQVPAEGAGAGATEVADVDYDTLFTEGQTLYGSACAACHGAAGQGAQGPTFVGVPDVTGDKDYLARTIIHGFGYMPSFATRLDDEEVAAIATFIRNSWGNDEGILTPAEAAATR</sequence>
<feature type="domain" description="Cytochrome c" evidence="10">
    <location>
        <begin position="517"/>
        <end position="593"/>
    </location>
</feature>
<keyword evidence="11" id="KW-0614">Plasmid</keyword>
<keyword evidence="4" id="KW-0679">Respiratory chain</keyword>
<keyword evidence="2" id="KW-0813">Transport</keyword>
<dbReference type="PANTHER" id="PTHR19328">
    <property type="entry name" value="HEDGEHOG-INTERACTING PROTEIN"/>
    <property type="match status" value="1"/>
</dbReference>
<evidence type="ECO:0000256" key="7">
    <source>
        <dbReference type="ARBA" id="ARBA00023004"/>
    </source>
</evidence>
<dbReference type="NCBIfam" id="TIGR03606">
    <property type="entry name" value="non_repeat_PQQ"/>
    <property type="match status" value="1"/>
</dbReference>
<evidence type="ECO:0000256" key="2">
    <source>
        <dbReference type="ARBA" id="ARBA00022448"/>
    </source>
</evidence>
<proteinExistence type="predicted"/>
<dbReference type="PATRIC" id="fig|759362.5.peg.3065"/>
<dbReference type="EC" id="1.1.5.2" evidence="11"/>
<dbReference type="Gene3D" id="2.120.10.30">
    <property type="entry name" value="TolB, C-terminal domain"/>
    <property type="match status" value="1"/>
</dbReference>
<dbReference type="AlphaFoldDB" id="F9YBP1"/>
<dbReference type="Gene3D" id="1.10.760.10">
    <property type="entry name" value="Cytochrome c-like domain"/>
    <property type="match status" value="1"/>
</dbReference>
<dbReference type="InterPro" id="IPR019893">
    <property type="entry name" value="SndH-like"/>
</dbReference>
<keyword evidence="12" id="KW-1185">Reference proteome</keyword>
<dbReference type="InterPro" id="IPR009056">
    <property type="entry name" value="Cyt_c-like_dom"/>
</dbReference>
<dbReference type="Pfam" id="PF13442">
    <property type="entry name" value="Cytochrome_CBB3"/>
    <property type="match status" value="1"/>
</dbReference>
<dbReference type="InterPro" id="IPR036909">
    <property type="entry name" value="Cyt_c-like_dom_sf"/>
</dbReference>
<dbReference type="KEGG" id="kvl:KVU_PB0115"/>
<evidence type="ECO:0000259" key="10">
    <source>
        <dbReference type="PROSITE" id="PS51007"/>
    </source>
</evidence>
<dbReference type="SUPFAM" id="SSF46626">
    <property type="entry name" value="Cytochrome c"/>
    <property type="match status" value="1"/>
</dbReference>
<evidence type="ECO:0000256" key="4">
    <source>
        <dbReference type="ARBA" id="ARBA00022660"/>
    </source>
</evidence>
<organism evidence="11 12">
    <name type="scientific">Ketogulonicigenium vulgare (strain WSH-001)</name>
    <dbReference type="NCBI Taxonomy" id="759362"/>
    <lineage>
        <taxon>Bacteria</taxon>
        <taxon>Pseudomonadati</taxon>
        <taxon>Pseudomonadota</taxon>
        <taxon>Alphaproteobacteria</taxon>
        <taxon>Rhodobacterales</taxon>
        <taxon>Roseobacteraceae</taxon>
        <taxon>Ketogulonicigenium</taxon>
    </lineage>
</organism>
<keyword evidence="3 8" id="KW-0349">Heme</keyword>
<reference evidence="11 12" key="1">
    <citation type="journal article" date="2011" name="J. Bacteriol.">
        <title>Complete genome sequence of the industrial strain Ketogulonicigenium vulgare WSH-001.</title>
        <authorList>
            <person name="Liu L."/>
            <person name="Li Y."/>
            <person name="Zhang J."/>
            <person name="Zhou Z."/>
            <person name="Liu J."/>
            <person name="Li X."/>
            <person name="Zhou J."/>
            <person name="Du G."/>
            <person name="Wang L."/>
            <person name="Chen J."/>
        </authorList>
    </citation>
    <scope>NUCLEOTIDE SEQUENCE [LARGE SCALE GENOMIC DNA]</scope>
    <source>
        <strain evidence="11 12">WSH-001</strain>
        <plasmid evidence="12">pKVU_200</plasmid>
    </source>
</reference>
<dbReference type="GO" id="GO:0009055">
    <property type="term" value="F:electron transfer activity"/>
    <property type="evidence" value="ECO:0007669"/>
    <property type="project" value="InterPro"/>
</dbReference>
<evidence type="ECO:0000256" key="9">
    <source>
        <dbReference type="SAM" id="SignalP"/>
    </source>
</evidence>
<dbReference type="GO" id="GO:0005506">
    <property type="term" value="F:iron ion binding"/>
    <property type="evidence" value="ECO:0007669"/>
    <property type="project" value="InterPro"/>
</dbReference>
<keyword evidence="6" id="KW-0249">Electron transport</keyword>